<sequence length="261" mass="29984">MNKTQRREASKHEDGVDLISSLQDPILLLILSGLPSTEESIRTSILSRRWRSVDLDTFRLSSSEDYSMSTVEQWIRATVMRNVKQLDLSFTLKKKSEDKVMPHCVVTCASLEEAVINPDWWGMSNVFHTISRLFHGVSHVESLVTNLNFLSKCIEAGPDLVLPNLKTLELTTTNSDYTLTALIQVLKICPKLESLNLTFKKVSYVLTFEDSDESEEPKLDSDVTWVESFEFNGEKPKLDIDWYENKNDWRYITARWGNKAK</sequence>
<evidence type="ECO:0000313" key="1">
    <source>
        <dbReference type="EMBL" id="KAI3790671.1"/>
    </source>
</evidence>
<organism evidence="1 2">
    <name type="scientific">Cichorium intybus</name>
    <name type="common">Chicory</name>
    <dbReference type="NCBI Taxonomy" id="13427"/>
    <lineage>
        <taxon>Eukaryota</taxon>
        <taxon>Viridiplantae</taxon>
        <taxon>Streptophyta</taxon>
        <taxon>Embryophyta</taxon>
        <taxon>Tracheophyta</taxon>
        <taxon>Spermatophyta</taxon>
        <taxon>Magnoliopsida</taxon>
        <taxon>eudicotyledons</taxon>
        <taxon>Gunneridae</taxon>
        <taxon>Pentapetalae</taxon>
        <taxon>asterids</taxon>
        <taxon>campanulids</taxon>
        <taxon>Asterales</taxon>
        <taxon>Asteraceae</taxon>
        <taxon>Cichorioideae</taxon>
        <taxon>Cichorieae</taxon>
        <taxon>Cichoriinae</taxon>
        <taxon>Cichorium</taxon>
    </lineage>
</organism>
<accession>A0ACB9H581</accession>
<name>A0ACB9H581_CICIN</name>
<evidence type="ECO:0000313" key="2">
    <source>
        <dbReference type="Proteomes" id="UP001055811"/>
    </source>
</evidence>
<gene>
    <name evidence="1" type="ORF">L2E82_03890</name>
</gene>
<dbReference type="Proteomes" id="UP001055811">
    <property type="component" value="Linkage Group LG01"/>
</dbReference>
<reference evidence="2" key="1">
    <citation type="journal article" date="2022" name="Mol. Ecol. Resour.">
        <title>The genomes of chicory, endive, great burdock and yacon provide insights into Asteraceae palaeo-polyploidization history and plant inulin production.</title>
        <authorList>
            <person name="Fan W."/>
            <person name="Wang S."/>
            <person name="Wang H."/>
            <person name="Wang A."/>
            <person name="Jiang F."/>
            <person name="Liu H."/>
            <person name="Zhao H."/>
            <person name="Xu D."/>
            <person name="Zhang Y."/>
        </authorList>
    </citation>
    <scope>NUCLEOTIDE SEQUENCE [LARGE SCALE GENOMIC DNA]</scope>
    <source>
        <strain evidence="2">cv. Punajuju</strain>
    </source>
</reference>
<keyword evidence="2" id="KW-1185">Reference proteome</keyword>
<proteinExistence type="predicted"/>
<dbReference type="EMBL" id="CM042009">
    <property type="protein sequence ID" value="KAI3790671.1"/>
    <property type="molecule type" value="Genomic_DNA"/>
</dbReference>
<reference evidence="1 2" key="2">
    <citation type="journal article" date="2022" name="Mol. Ecol. Resour.">
        <title>The genomes of chicory, endive, great burdock and yacon provide insights into Asteraceae paleo-polyploidization history and plant inulin production.</title>
        <authorList>
            <person name="Fan W."/>
            <person name="Wang S."/>
            <person name="Wang H."/>
            <person name="Wang A."/>
            <person name="Jiang F."/>
            <person name="Liu H."/>
            <person name="Zhao H."/>
            <person name="Xu D."/>
            <person name="Zhang Y."/>
        </authorList>
    </citation>
    <scope>NUCLEOTIDE SEQUENCE [LARGE SCALE GENOMIC DNA]</scope>
    <source>
        <strain evidence="2">cv. Punajuju</strain>
        <tissue evidence="1">Leaves</tissue>
    </source>
</reference>
<comment type="caution">
    <text evidence="1">The sequence shown here is derived from an EMBL/GenBank/DDBJ whole genome shotgun (WGS) entry which is preliminary data.</text>
</comment>
<protein>
    <submittedName>
        <fullName evidence="1">Uncharacterized protein</fullName>
    </submittedName>
</protein>